<reference evidence="5 6" key="1">
    <citation type="submission" date="2024-02" db="EMBL/GenBank/DDBJ databases">
        <authorList>
            <person name="Chen Y."/>
            <person name="Shah S."/>
            <person name="Dougan E. K."/>
            <person name="Thang M."/>
            <person name="Chan C."/>
        </authorList>
    </citation>
    <scope>NUCLEOTIDE SEQUENCE [LARGE SCALE GENOMIC DNA]</scope>
</reference>
<dbReference type="CDD" id="cd00827">
    <property type="entry name" value="init_cond_enzymes"/>
    <property type="match status" value="1"/>
</dbReference>
<protein>
    <recommendedName>
        <fullName evidence="7">Hydroxymethylglutaryl-CoA synthase</fullName>
    </recommendedName>
</protein>
<dbReference type="Proteomes" id="UP001642484">
    <property type="component" value="Unassembled WGS sequence"/>
</dbReference>
<dbReference type="InterPro" id="IPR013528">
    <property type="entry name" value="HMG_CoA_synth_N"/>
</dbReference>
<sequence>DLRVQEGQYPSDETPLETAWTFWYDKKTSDRKESEQYMEGLKQLGSFNTIEGFYRHYSYLLRPSEVPRDHNVLLFRKGYRPMWEEFPEGGCWIIRIKRKASQNYVNRMWENLLLAFIGEEFELPDVVGCVLSTRLKDDVLSVWNLTNRDNSARFRIGEKLKEVLGLDMNALIQYKDHMQSLQAGMTNRVTMPSPMEEKMKAMLALNARGGKQDAKVEERSLVLSEGNPQAGSRGQETWDMVGQTELVPQQQVGRRSRNAGIHTIEIYWPQFYFTQVDMEEFDAKPDRYGPTVIGKYTKGIGQVEARFPTDDEDPISFSMTVVHRLLERMEQKGINETGNYMPNGQPLSVWNAIGRIDIGTESIQDRSKSMKSYVMDIFERYANESNIEGVDQYNACYGGQACGLCTLSWVESDRWDGRYGIAVATDISEAHPGFMAFVGAATTATLFFPDAPMSHHSQRASCVLHRFDFCKPVGWHDMAPITDGKYSVECYLDALDACHSTLRQKLNGRGPLEVTDLNVFHTGGGYHIVKKAFERLVRAEQKGIKPDEKERLVQEKLAPSVSLLKIIGPCHTVSSFLNTSSVIMNKMEQALGKIILVFTYGSGCAASMYQMRVDDVPFFDPLEIWKLQFYRNAIKVTPEESVPLHHYYVQTWMKFDYFPQGRRTCKISLWKYEEDVYYLMQIDKFGRRFYHRGGLSTGPLDPSLKLPVDKAEERPTRESWGPVLVRPEEKPKMLTSSGLVVEHPLTAGFLTSVKIPQSKGPHMSVPLSRLINMAAAIAFWTASLDVGLAG</sequence>
<accession>A0ABP0ITH2</accession>
<dbReference type="SUPFAM" id="SSF53901">
    <property type="entry name" value="Thiolase-like"/>
    <property type="match status" value="2"/>
</dbReference>
<feature type="non-terminal residue" evidence="5">
    <location>
        <position position="1"/>
    </location>
</feature>
<dbReference type="InterPro" id="IPR023398">
    <property type="entry name" value="TIF_eIF4e-like"/>
</dbReference>
<dbReference type="Pfam" id="PF08540">
    <property type="entry name" value="HMG_CoA_synt_C"/>
    <property type="match status" value="1"/>
</dbReference>
<keyword evidence="6" id="KW-1185">Reference proteome</keyword>
<name>A0ABP0ITH2_9DINO</name>
<proteinExistence type="inferred from homology"/>
<evidence type="ECO:0000313" key="6">
    <source>
        <dbReference type="Proteomes" id="UP001642484"/>
    </source>
</evidence>
<dbReference type="SUPFAM" id="SSF55418">
    <property type="entry name" value="eIF4e-like"/>
    <property type="match status" value="1"/>
</dbReference>
<evidence type="ECO:0000256" key="2">
    <source>
        <dbReference type="ARBA" id="ARBA00022679"/>
    </source>
</evidence>
<evidence type="ECO:0000259" key="4">
    <source>
        <dbReference type="Pfam" id="PF08540"/>
    </source>
</evidence>
<gene>
    <name evidence="5" type="ORF">CCMP2556_LOCUS7953</name>
</gene>
<feature type="domain" description="Hydroxymethylglutaryl-coenzyme A synthase C-terminal" evidence="4">
    <location>
        <begin position="552"/>
        <end position="691"/>
    </location>
</feature>
<evidence type="ECO:0000259" key="3">
    <source>
        <dbReference type="Pfam" id="PF01154"/>
    </source>
</evidence>
<dbReference type="Pfam" id="PF01154">
    <property type="entry name" value="HMG_CoA_synt_N"/>
    <property type="match status" value="1"/>
</dbReference>
<comment type="caution">
    <text evidence="5">The sequence shown here is derived from an EMBL/GenBank/DDBJ whole genome shotgun (WGS) entry which is preliminary data.</text>
</comment>
<feature type="domain" description="Hydroxymethylglutaryl-coenzyme A synthase N-terminal" evidence="3">
    <location>
        <begin position="256"/>
        <end position="452"/>
    </location>
</feature>
<dbReference type="InterPro" id="IPR001040">
    <property type="entry name" value="TIF_eIF_4E"/>
</dbReference>
<evidence type="ECO:0000256" key="1">
    <source>
        <dbReference type="ARBA" id="ARBA00007061"/>
    </source>
</evidence>
<dbReference type="PANTHER" id="PTHR43323">
    <property type="entry name" value="3-HYDROXY-3-METHYLGLUTARYL COENZYME A SYNTHASE"/>
    <property type="match status" value="1"/>
</dbReference>
<dbReference type="PANTHER" id="PTHR43323:SF2">
    <property type="entry name" value="HYDROXYMETHYLGLUTARYL-COA SYNTHASE"/>
    <property type="match status" value="1"/>
</dbReference>
<dbReference type="InterPro" id="IPR013746">
    <property type="entry name" value="HMG_CoA_synt_C_dom"/>
</dbReference>
<dbReference type="Gene3D" id="3.40.47.10">
    <property type="match status" value="1"/>
</dbReference>
<evidence type="ECO:0000313" key="5">
    <source>
        <dbReference type="EMBL" id="CAK9005138.1"/>
    </source>
</evidence>
<evidence type="ECO:0008006" key="7">
    <source>
        <dbReference type="Google" id="ProtNLM"/>
    </source>
</evidence>
<dbReference type="InterPro" id="IPR016039">
    <property type="entry name" value="Thiolase-like"/>
</dbReference>
<dbReference type="EMBL" id="CAXAMN010003558">
    <property type="protein sequence ID" value="CAK9005138.1"/>
    <property type="molecule type" value="Genomic_DNA"/>
</dbReference>
<dbReference type="Gene3D" id="3.30.760.10">
    <property type="entry name" value="RNA Cap, Translation Initiation Factor Eif4e"/>
    <property type="match status" value="1"/>
</dbReference>
<keyword evidence="2" id="KW-0808">Transferase</keyword>
<dbReference type="Pfam" id="PF01652">
    <property type="entry name" value="IF4E"/>
    <property type="match status" value="1"/>
</dbReference>
<organism evidence="5 6">
    <name type="scientific">Durusdinium trenchii</name>
    <dbReference type="NCBI Taxonomy" id="1381693"/>
    <lineage>
        <taxon>Eukaryota</taxon>
        <taxon>Sar</taxon>
        <taxon>Alveolata</taxon>
        <taxon>Dinophyceae</taxon>
        <taxon>Suessiales</taxon>
        <taxon>Symbiodiniaceae</taxon>
        <taxon>Durusdinium</taxon>
    </lineage>
</organism>
<comment type="similarity">
    <text evidence="1">Belongs to the thiolase-like superfamily. HMG-CoA synthase family.</text>
</comment>